<accession>A0A0N0DUF7</accession>
<keyword evidence="2" id="KW-1133">Transmembrane helix</keyword>
<name>A0A0N0DUF7_LEPPY</name>
<comment type="caution">
    <text evidence="3">The sequence shown here is derived from an EMBL/GenBank/DDBJ whole genome shotgun (WGS) entry which is preliminary data.</text>
</comment>
<protein>
    <submittedName>
        <fullName evidence="3">Uncharacterized protein</fullName>
    </submittedName>
</protein>
<feature type="compositionally biased region" description="Acidic residues" evidence="1">
    <location>
        <begin position="149"/>
        <end position="159"/>
    </location>
</feature>
<keyword evidence="2" id="KW-0812">Transmembrane</keyword>
<dbReference type="RefSeq" id="XP_015657237.1">
    <property type="nucleotide sequence ID" value="XM_015804103.1"/>
</dbReference>
<keyword evidence="4" id="KW-1185">Reference proteome</keyword>
<reference evidence="3 4" key="1">
    <citation type="submission" date="2015-07" db="EMBL/GenBank/DDBJ databases">
        <title>High-quality genome of monoxenous trypanosomatid Leptomonas pyrrhocoris.</title>
        <authorList>
            <person name="Flegontov P."/>
            <person name="Butenko A."/>
            <person name="Firsov S."/>
            <person name="Vlcek C."/>
            <person name="Logacheva M.D."/>
            <person name="Field M."/>
            <person name="Filatov D."/>
            <person name="Flegontova O."/>
            <person name="Gerasimov E."/>
            <person name="Jackson A.P."/>
            <person name="Kelly S."/>
            <person name="Opperdoes F."/>
            <person name="O'Reilly A."/>
            <person name="Votypka J."/>
            <person name="Yurchenko V."/>
            <person name="Lukes J."/>
        </authorList>
    </citation>
    <scope>NUCLEOTIDE SEQUENCE [LARGE SCALE GENOMIC DNA]</scope>
    <source>
        <strain evidence="3">H10</strain>
    </source>
</reference>
<feature type="compositionally biased region" description="Low complexity" evidence="1">
    <location>
        <begin position="117"/>
        <end position="137"/>
    </location>
</feature>
<evidence type="ECO:0000313" key="4">
    <source>
        <dbReference type="Proteomes" id="UP000037923"/>
    </source>
</evidence>
<feature type="compositionally biased region" description="Acidic residues" evidence="1">
    <location>
        <begin position="362"/>
        <end position="374"/>
    </location>
</feature>
<dbReference type="Proteomes" id="UP000037923">
    <property type="component" value="Unassembled WGS sequence"/>
</dbReference>
<proteinExistence type="predicted"/>
<gene>
    <name evidence="3" type="ORF">ABB37_05897</name>
</gene>
<dbReference type="OrthoDB" id="266040at2759"/>
<dbReference type="OMA" id="HRDTERH"/>
<dbReference type="AlphaFoldDB" id="A0A0N0DUF7"/>
<keyword evidence="2" id="KW-0472">Membrane</keyword>
<feature type="region of interest" description="Disordered" evidence="1">
    <location>
        <begin position="107"/>
        <end position="174"/>
    </location>
</feature>
<dbReference type="VEuPathDB" id="TriTrypDB:LpyrH10_12_0750"/>
<feature type="region of interest" description="Disordered" evidence="1">
    <location>
        <begin position="362"/>
        <end position="387"/>
    </location>
</feature>
<dbReference type="EMBL" id="LGTL01000012">
    <property type="protein sequence ID" value="KPA78798.1"/>
    <property type="molecule type" value="Genomic_DNA"/>
</dbReference>
<organism evidence="3 4">
    <name type="scientific">Leptomonas pyrrhocoris</name>
    <name type="common">Firebug parasite</name>
    <dbReference type="NCBI Taxonomy" id="157538"/>
    <lineage>
        <taxon>Eukaryota</taxon>
        <taxon>Discoba</taxon>
        <taxon>Euglenozoa</taxon>
        <taxon>Kinetoplastea</taxon>
        <taxon>Metakinetoplastina</taxon>
        <taxon>Trypanosomatida</taxon>
        <taxon>Trypanosomatidae</taxon>
        <taxon>Leishmaniinae</taxon>
        <taxon>Leptomonas</taxon>
    </lineage>
</organism>
<evidence type="ECO:0000313" key="3">
    <source>
        <dbReference type="EMBL" id="KPA78798.1"/>
    </source>
</evidence>
<evidence type="ECO:0000256" key="2">
    <source>
        <dbReference type="SAM" id="Phobius"/>
    </source>
</evidence>
<evidence type="ECO:0000256" key="1">
    <source>
        <dbReference type="SAM" id="MobiDB-lite"/>
    </source>
</evidence>
<feature type="transmembrane region" description="Helical" evidence="2">
    <location>
        <begin position="6"/>
        <end position="29"/>
    </location>
</feature>
<sequence length="406" mass="43051">MGYSPDIPYLIWAAVCVIVIVVIIIFSIMQIKKYFQQSRDNGASTMVDVTVLPATVLVNSVSDTNTATQYTAALAAVGDDYAYAAVQPSSQEQHAWYVSNHMYTTHRREGQQLPHSATNAAGNTAEAAPPSSSAAQPTFTQRVRGEGGEHEEEGGDDDGSPLGANPLRPINDHGDTERYVASTVRGMSSVAASPPALDARYFDALHTFVSQQSSLASPPRLPASLPVAANPVPLGASHMNPLSPLSLRPNEGNGQAATTTAAAAIVAPSTAEGHGSDLPHSSVTPPHPSSPLRFALLWVRDRQRGRSDVRNSEVPTEVVAEVVDGYCCDEQGRRLTVQQAEELYGGAVYLPRASSLVMLLADDEDDGDGDNGGDDDAKSERSSGSVFSLYQLTPEASDEVKQHVVS</sequence>
<dbReference type="GeneID" id="26906187"/>